<dbReference type="AntiFam" id="ANF00020">
    <property type="entry name" value="tRNA translation"/>
</dbReference>
<reference evidence="2" key="1">
    <citation type="submission" date="2018-05" db="EMBL/GenBank/DDBJ databases">
        <authorList>
            <person name="Lanie J.A."/>
            <person name="Ng W.-L."/>
            <person name="Kazmierczak K.M."/>
            <person name="Andrzejewski T.M."/>
            <person name="Davidsen T.M."/>
            <person name="Wayne K.J."/>
            <person name="Tettelin H."/>
            <person name="Glass J.I."/>
            <person name="Rusch D."/>
            <person name="Podicherti R."/>
            <person name="Tsui H.-C.T."/>
            <person name="Winkler M.E."/>
        </authorList>
    </citation>
    <scope>NUCLEOTIDE SEQUENCE</scope>
</reference>
<dbReference type="AlphaFoldDB" id="A0A381T054"/>
<name>A0A381T054_9ZZZZ</name>
<dbReference type="EMBL" id="UINC01003832">
    <property type="protein sequence ID" value="SVA09610.1"/>
    <property type="molecule type" value="Genomic_DNA"/>
</dbReference>
<accession>A0A381T054</accession>
<proteinExistence type="predicted"/>
<sequence length="34" mass="3673">MLYMVEGVGFEPTKAKPADLQSAPVDRLGTPPRT</sequence>
<organism evidence="2">
    <name type="scientific">marine metagenome</name>
    <dbReference type="NCBI Taxonomy" id="408172"/>
    <lineage>
        <taxon>unclassified sequences</taxon>
        <taxon>metagenomes</taxon>
        <taxon>ecological metagenomes</taxon>
    </lineage>
</organism>
<evidence type="ECO:0000256" key="1">
    <source>
        <dbReference type="SAM" id="MobiDB-lite"/>
    </source>
</evidence>
<evidence type="ECO:0000313" key="2">
    <source>
        <dbReference type="EMBL" id="SVA09610.1"/>
    </source>
</evidence>
<feature type="region of interest" description="Disordered" evidence="1">
    <location>
        <begin position="13"/>
        <end position="34"/>
    </location>
</feature>
<protein>
    <submittedName>
        <fullName evidence="2">Uncharacterized protein</fullName>
    </submittedName>
</protein>
<gene>
    <name evidence="2" type="ORF">METZ01_LOCUS62464</name>
</gene>